<keyword evidence="10" id="KW-1185">Reference proteome</keyword>
<evidence type="ECO:0000256" key="7">
    <source>
        <dbReference type="SAM" id="MobiDB-lite"/>
    </source>
</evidence>
<evidence type="ECO:0000256" key="4">
    <source>
        <dbReference type="ARBA" id="ARBA00022631"/>
    </source>
</evidence>
<proteinExistence type="predicted"/>
<organism evidence="9 10">
    <name type="scientific">Roseomonas haemaphysalidis</name>
    <dbReference type="NCBI Taxonomy" id="2768162"/>
    <lineage>
        <taxon>Bacteria</taxon>
        <taxon>Pseudomonadati</taxon>
        <taxon>Pseudomonadota</taxon>
        <taxon>Alphaproteobacteria</taxon>
        <taxon>Acetobacterales</taxon>
        <taxon>Roseomonadaceae</taxon>
        <taxon>Roseomonas</taxon>
    </lineage>
</organism>
<gene>
    <name evidence="9" type="primary">uraD</name>
    <name evidence="9" type="ORF">IAI61_13655</name>
</gene>
<keyword evidence="5" id="KW-0210">Decarboxylase</keyword>
<dbReference type="GO" id="GO:0051997">
    <property type="term" value="F:2-oxo-4-hydroxy-4-carboxy-5-ureidoimidazoline decarboxylase activity"/>
    <property type="evidence" value="ECO:0007669"/>
    <property type="project" value="UniProtKB-EC"/>
</dbReference>
<dbReference type="EMBL" id="JACTNG010000007">
    <property type="protein sequence ID" value="MBO1080080.1"/>
    <property type="molecule type" value="Genomic_DNA"/>
</dbReference>
<sequence length="247" mass="25921">MTTLAALNAASAGGFASALDGIFERAPWVAADAAAARPFADASALHTALMRALENAGEAAFRAFLNGHEPLVAGPLPDSLTASSRLEQGDLPLGALIGADALAALNAAYRQRFGFPFVVALRRRTAADVLRELHRRLAAEPAAEWPQALAEVGHVTRFRLLARLGEPVPGGSIRVELAGPVRALVLEREGQVIARMAAPAGGGVTLWREAPLRLGAYRLLADGRPHDFRPEQAEGETVLPLRGPASG</sequence>
<evidence type="ECO:0000256" key="2">
    <source>
        <dbReference type="ARBA" id="ARBA00004754"/>
    </source>
</evidence>
<comment type="catalytic activity">
    <reaction evidence="1">
        <text>5-hydroxy-2-oxo-4-ureido-2,5-dihydro-1H-imidazole-5-carboxylate + H(+) = (S)-allantoin + CO2</text>
        <dbReference type="Rhea" id="RHEA:26301"/>
        <dbReference type="ChEBI" id="CHEBI:15378"/>
        <dbReference type="ChEBI" id="CHEBI:15678"/>
        <dbReference type="ChEBI" id="CHEBI:16526"/>
        <dbReference type="ChEBI" id="CHEBI:58639"/>
        <dbReference type="EC" id="4.1.1.97"/>
    </reaction>
</comment>
<evidence type="ECO:0000313" key="10">
    <source>
        <dbReference type="Proteomes" id="UP001518989"/>
    </source>
</evidence>
<evidence type="ECO:0000313" key="9">
    <source>
        <dbReference type="EMBL" id="MBO1080080.1"/>
    </source>
</evidence>
<dbReference type="SUPFAM" id="SSF158694">
    <property type="entry name" value="UraD-Like"/>
    <property type="match status" value="1"/>
</dbReference>
<dbReference type="Gene3D" id="1.10.3330.10">
    <property type="entry name" value="Oxo-4-hydroxy-4-carboxy-5-ureidoimidazoline decarboxylase"/>
    <property type="match status" value="1"/>
</dbReference>
<dbReference type="PANTHER" id="PTHR43466:SF1">
    <property type="entry name" value="2-OXO-4-HYDROXY-4-CARBOXY-5-UREIDOIMIDAZOLINE DECARBOXYLASE-RELATED"/>
    <property type="match status" value="1"/>
</dbReference>
<feature type="region of interest" description="Disordered" evidence="7">
    <location>
        <begin position="227"/>
        <end position="247"/>
    </location>
</feature>
<reference evidence="9 10" key="1">
    <citation type="submission" date="2020-09" db="EMBL/GenBank/DDBJ databases">
        <title>Roseomonas.</title>
        <authorList>
            <person name="Zhu W."/>
        </authorList>
    </citation>
    <scope>NUCLEOTIDE SEQUENCE [LARGE SCALE GENOMIC DNA]</scope>
    <source>
        <strain evidence="9 10">573</strain>
    </source>
</reference>
<evidence type="ECO:0000256" key="5">
    <source>
        <dbReference type="ARBA" id="ARBA00022793"/>
    </source>
</evidence>
<dbReference type="InterPro" id="IPR036778">
    <property type="entry name" value="OHCU_decarboxylase_sf"/>
</dbReference>
<dbReference type="EC" id="4.1.1.97" evidence="3"/>
<dbReference type="Proteomes" id="UP001518989">
    <property type="component" value="Unassembled WGS sequence"/>
</dbReference>
<protein>
    <recommendedName>
        <fullName evidence="3">2-oxo-4-hydroxy-4-carboxy-5-ureidoimidazoline decarboxylase</fullName>
        <ecNumber evidence="3">4.1.1.97</ecNumber>
    </recommendedName>
</protein>
<keyword evidence="4" id="KW-0659">Purine metabolism</keyword>
<evidence type="ECO:0000256" key="6">
    <source>
        <dbReference type="ARBA" id="ARBA00023239"/>
    </source>
</evidence>
<evidence type="ECO:0000256" key="1">
    <source>
        <dbReference type="ARBA" id="ARBA00001163"/>
    </source>
</evidence>
<keyword evidence="6 9" id="KW-0456">Lyase</keyword>
<dbReference type="PANTHER" id="PTHR43466">
    <property type="entry name" value="2-OXO-4-HYDROXY-4-CARBOXY-5-UREIDOIMIDAZOLINE DECARBOXYLASE-RELATED"/>
    <property type="match status" value="1"/>
</dbReference>
<dbReference type="InterPro" id="IPR017580">
    <property type="entry name" value="OHCU_decarboxylase-1"/>
</dbReference>
<dbReference type="NCBIfam" id="TIGR03164">
    <property type="entry name" value="UHCUDC"/>
    <property type="match status" value="1"/>
</dbReference>
<feature type="domain" description="Oxo-4-hydroxy-4-carboxy-5-ureidoimidazoline decarboxylase" evidence="8">
    <location>
        <begin position="8"/>
        <end position="160"/>
    </location>
</feature>
<evidence type="ECO:0000256" key="3">
    <source>
        <dbReference type="ARBA" id="ARBA00012257"/>
    </source>
</evidence>
<comment type="caution">
    <text evidence="9">The sequence shown here is derived from an EMBL/GenBank/DDBJ whole genome shotgun (WGS) entry which is preliminary data.</text>
</comment>
<dbReference type="InterPro" id="IPR018020">
    <property type="entry name" value="OHCU_decarboxylase"/>
</dbReference>
<name>A0ABS3KRH0_9PROT</name>
<dbReference type="Pfam" id="PF09349">
    <property type="entry name" value="OHCU_decarbox"/>
    <property type="match status" value="1"/>
</dbReference>
<comment type="pathway">
    <text evidence="2">Purine metabolism; urate degradation; (S)-allantoin from urate: step 3/3.</text>
</comment>
<accession>A0ABS3KRH0</accession>
<dbReference type="RefSeq" id="WP_207417896.1">
    <property type="nucleotide sequence ID" value="NZ_CP061177.1"/>
</dbReference>
<evidence type="ECO:0000259" key="8">
    <source>
        <dbReference type="Pfam" id="PF09349"/>
    </source>
</evidence>